<proteinExistence type="predicted"/>
<evidence type="ECO:0000313" key="2">
    <source>
        <dbReference type="EMBL" id="GJT64602.1"/>
    </source>
</evidence>
<protein>
    <submittedName>
        <fullName evidence="2">Uncharacterized protein</fullName>
    </submittedName>
</protein>
<reference evidence="2" key="1">
    <citation type="journal article" date="2022" name="Int. J. Mol. Sci.">
        <title>Draft Genome of Tanacetum Coccineum: Genomic Comparison of Closely Related Tanacetum-Family Plants.</title>
        <authorList>
            <person name="Yamashiro T."/>
            <person name="Shiraishi A."/>
            <person name="Nakayama K."/>
            <person name="Satake H."/>
        </authorList>
    </citation>
    <scope>NUCLEOTIDE SEQUENCE</scope>
</reference>
<dbReference type="Proteomes" id="UP001151760">
    <property type="component" value="Unassembled WGS sequence"/>
</dbReference>
<feature type="region of interest" description="Disordered" evidence="1">
    <location>
        <begin position="100"/>
        <end position="131"/>
    </location>
</feature>
<name>A0ABQ5FPH9_9ASTR</name>
<dbReference type="EMBL" id="BQNB010017559">
    <property type="protein sequence ID" value="GJT64602.1"/>
    <property type="molecule type" value="Genomic_DNA"/>
</dbReference>
<keyword evidence="3" id="KW-1185">Reference proteome</keyword>
<organism evidence="2 3">
    <name type="scientific">Tanacetum coccineum</name>
    <dbReference type="NCBI Taxonomy" id="301880"/>
    <lineage>
        <taxon>Eukaryota</taxon>
        <taxon>Viridiplantae</taxon>
        <taxon>Streptophyta</taxon>
        <taxon>Embryophyta</taxon>
        <taxon>Tracheophyta</taxon>
        <taxon>Spermatophyta</taxon>
        <taxon>Magnoliopsida</taxon>
        <taxon>eudicotyledons</taxon>
        <taxon>Gunneridae</taxon>
        <taxon>Pentapetalae</taxon>
        <taxon>asterids</taxon>
        <taxon>campanulids</taxon>
        <taxon>Asterales</taxon>
        <taxon>Asteraceae</taxon>
        <taxon>Asteroideae</taxon>
        <taxon>Anthemideae</taxon>
        <taxon>Anthemidinae</taxon>
        <taxon>Tanacetum</taxon>
    </lineage>
</organism>
<reference evidence="2" key="2">
    <citation type="submission" date="2022-01" db="EMBL/GenBank/DDBJ databases">
        <authorList>
            <person name="Yamashiro T."/>
            <person name="Shiraishi A."/>
            <person name="Satake H."/>
            <person name="Nakayama K."/>
        </authorList>
    </citation>
    <scope>NUCLEOTIDE SEQUENCE</scope>
</reference>
<comment type="caution">
    <text evidence="2">The sequence shown here is derived from an EMBL/GenBank/DDBJ whole genome shotgun (WGS) entry which is preliminary data.</text>
</comment>
<evidence type="ECO:0000256" key="1">
    <source>
        <dbReference type="SAM" id="MobiDB-lite"/>
    </source>
</evidence>
<sequence>MHAAMPVLVSPIEHSFAPRHVVFYLRSAPDIAFLTTSSTTLTVSPDAAKYINRVSFRIIFLSSWKAFSAFFDNRSYLHAAVESLQPVETLPWENILTVGSSSNSGNPLAFYSQQSSPKLDTSPSYQVSRIK</sequence>
<accession>A0ABQ5FPH9</accession>
<gene>
    <name evidence="2" type="ORF">Tco_1016082</name>
</gene>
<evidence type="ECO:0000313" key="3">
    <source>
        <dbReference type="Proteomes" id="UP001151760"/>
    </source>
</evidence>